<feature type="region of interest" description="Disordered" evidence="1">
    <location>
        <begin position="1"/>
        <end position="32"/>
    </location>
</feature>
<sequence>MWCNPSGPPRRNSSGIDSSSWTAEMGKKKLHPTASEAEIGGLSLKISSGQYGIPILARWDDVSGTAQRLSNGGRRTYPRATKRSQEQEAGQPNNRRVKK</sequence>
<evidence type="ECO:0000256" key="1">
    <source>
        <dbReference type="SAM" id="MobiDB-lite"/>
    </source>
</evidence>
<name>A0A8T0J375_CERPU</name>
<proteinExistence type="predicted"/>
<dbReference type="Proteomes" id="UP000822688">
    <property type="component" value="Chromosome 1"/>
</dbReference>
<dbReference type="EMBL" id="CM026421">
    <property type="protein sequence ID" value="KAG0590384.1"/>
    <property type="molecule type" value="Genomic_DNA"/>
</dbReference>
<comment type="caution">
    <text evidence="2">The sequence shown here is derived from an EMBL/GenBank/DDBJ whole genome shotgun (WGS) entry which is preliminary data.</text>
</comment>
<keyword evidence="3" id="KW-1185">Reference proteome</keyword>
<feature type="compositionally biased region" description="Polar residues" evidence="1">
    <location>
        <begin position="87"/>
        <end position="99"/>
    </location>
</feature>
<organism evidence="2 3">
    <name type="scientific">Ceratodon purpureus</name>
    <name type="common">Fire moss</name>
    <name type="synonym">Dicranum purpureum</name>
    <dbReference type="NCBI Taxonomy" id="3225"/>
    <lineage>
        <taxon>Eukaryota</taxon>
        <taxon>Viridiplantae</taxon>
        <taxon>Streptophyta</taxon>
        <taxon>Embryophyta</taxon>
        <taxon>Bryophyta</taxon>
        <taxon>Bryophytina</taxon>
        <taxon>Bryopsida</taxon>
        <taxon>Dicranidae</taxon>
        <taxon>Pseudoditrichales</taxon>
        <taxon>Ditrichaceae</taxon>
        <taxon>Ceratodon</taxon>
    </lineage>
</organism>
<gene>
    <name evidence="2" type="ORF">KC19_1G095300</name>
</gene>
<dbReference type="AlphaFoldDB" id="A0A8T0J375"/>
<accession>A0A8T0J375</accession>
<evidence type="ECO:0000313" key="2">
    <source>
        <dbReference type="EMBL" id="KAG0590384.1"/>
    </source>
</evidence>
<protein>
    <submittedName>
        <fullName evidence="2">Uncharacterized protein</fullName>
    </submittedName>
</protein>
<evidence type="ECO:0000313" key="3">
    <source>
        <dbReference type="Proteomes" id="UP000822688"/>
    </source>
</evidence>
<feature type="region of interest" description="Disordered" evidence="1">
    <location>
        <begin position="66"/>
        <end position="99"/>
    </location>
</feature>
<reference evidence="2" key="1">
    <citation type="submission" date="2020-06" db="EMBL/GenBank/DDBJ databases">
        <title>WGS assembly of Ceratodon purpureus strain R40.</title>
        <authorList>
            <person name="Carey S.B."/>
            <person name="Jenkins J."/>
            <person name="Shu S."/>
            <person name="Lovell J.T."/>
            <person name="Sreedasyam A."/>
            <person name="Maumus F."/>
            <person name="Tiley G.P."/>
            <person name="Fernandez-Pozo N."/>
            <person name="Barry K."/>
            <person name="Chen C."/>
            <person name="Wang M."/>
            <person name="Lipzen A."/>
            <person name="Daum C."/>
            <person name="Saski C.A."/>
            <person name="Payton A.C."/>
            <person name="Mcbreen J.C."/>
            <person name="Conrad R.E."/>
            <person name="Kollar L.M."/>
            <person name="Olsson S."/>
            <person name="Huttunen S."/>
            <person name="Landis J.B."/>
            <person name="Wickett N.J."/>
            <person name="Johnson M.G."/>
            <person name="Rensing S.A."/>
            <person name="Grimwood J."/>
            <person name="Schmutz J."/>
            <person name="Mcdaniel S.F."/>
        </authorList>
    </citation>
    <scope>NUCLEOTIDE SEQUENCE</scope>
    <source>
        <strain evidence="2">R40</strain>
    </source>
</reference>
<feature type="compositionally biased region" description="Polar residues" evidence="1">
    <location>
        <begin position="11"/>
        <end position="22"/>
    </location>
</feature>